<dbReference type="Proteomes" id="UP000619355">
    <property type="component" value="Unassembled WGS sequence"/>
</dbReference>
<evidence type="ECO:0000313" key="3">
    <source>
        <dbReference type="Proteomes" id="UP000619355"/>
    </source>
</evidence>
<name>A0A919EXX2_9ACTN</name>
<evidence type="ECO:0000313" key="2">
    <source>
        <dbReference type="EMBL" id="GHG58246.1"/>
    </source>
</evidence>
<keyword evidence="1" id="KW-0456">Lyase</keyword>
<organism evidence="2 3">
    <name type="scientific">Streptomyces capoamus</name>
    <dbReference type="NCBI Taxonomy" id="68183"/>
    <lineage>
        <taxon>Bacteria</taxon>
        <taxon>Bacillati</taxon>
        <taxon>Actinomycetota</taxon>
        <taxon>Actinomycetes</taxon>
        <taxon>Kitasatosporales</taxon>
        <taxon>Streptomycetaceae</taxon>
        <taxon>Streptomyces</taxon>
    </lineage>
</organism>
<dbReference type="AlphaFoldDB" id="A0A919EXX2"/>
<evidence type="ECO:0000256" key="1">
    <source>
        <dbReference type="ARBA" id="ARBA00023239"/>
    </source>
</evidence>
<protein>
    <submittedName>
        <fullName evidence="2">Uncharacterized protein</fullName>
    </submittedName>
</protein>
<dbReference type="EMBL" id="BNBF01000014">
    <property type="protein sequence ID" value="GHG58246.1"/>
    <property type="molecule type" value="Genomic_DNA"/>
</dbReference>
<dbReference type="InterPro" id="IPR008948">
    <property type="entry name" value="L-Aspartase-like"/>
</dbReference>
<dbReference type="SUPFAM" id="SSF48557">
    <property type="entry name" value="L-aspartase-like"/>
    <property type="match status" value="1"/>
</dbReference>
<sequence>MILEYTANSALGELRSTAVAPASAGHAVLSHGLGEAAGFAGQAARQAERAGAAHATALACELLAAVRASRLHPAPPAVPAFSLAASVLPAGLEDRPLSGDIATATELLPLLAAL</sequence>
<accession>A0A919EXX2</accession>
<gene>
    <name evidence="2" type="ORF">GCM10018980_45330</name>
</gene>
<dbReference type="Gene3D" id="1.20.200.10">
    <property type="entry name" value="Fumarase/aspartase (Central domain)"/>
    <property type="match status" value="1"/>
</dbReference>
<proteinExistence type="predicted"/>
<reference evidence="3" key="1">
    <citation type="journal article" date="2019" name="Int. J. Syst. Evol. Microbiol.">
        <title>The Global Catalogue of Microorganisms (GCM) 10K type strain sequencing project: providing services to taxonomists for standard genome sequencing and annotation.</title>
        <authorList>
            <consortium name="The Broad Institute Genomics Platform"/>
            <consortium name="The Broad Institute Genome Sequencing Center for Infectious Disease"/>
            <person name="Wu L."/>
            <person name="Ma J."/>
        </authorList>
    </citation>
    <scope>NUCLEOTIDE SEQUENCE [LARGE SCALE GENOMIC DNA]</scope>
    <source>
        <strain evidence="3">JCM 4253</strain>
    </source>
</reference>
<keyword evidence="3" id="KW-1185">Reference proteome</keyword>
<dbReference type="GO" id="GO:0016829">
    <property type="term" value="F:lyase activity"/>
    <property type="evidence" value="ECO:0007669"/>
    <property type="project" value="UniProtKB-KW"/>
</dbReference>
<comment type="caution">
    <text evidence="2">The sequence shown here is derived from an EMBL/GenBank/DDBJ whole genome shotgun (WGS) entry which is preliminary data.</text>
</comment>